<dbReference type="InterPro" id="IPR007362">
    <property type="entry name" value="DUF429"/>
</dbReference>
<organism evidence="1 2">
    <name type="scientific">Enemella evansiae</name>
    <dbReference type="NCBI Taxonomy" id="2016499"/>
    <lineage>
        <taxon>Bacteria</taxon>
        <taxon>Bacillati</taxon>
        <taxon>Actinomycetota</taxon>
        <taxon>Actinomycetes</taxon>
        <taxon>Propionibacteriales</taxon>
        <taxon>Propionibacteriaceae</taxon>
        <taxon>Enemella</taxon>
    </lineage>
</organism>
<proteinExistence type="predicted"/>
<comment type="caution">
    <text evidence="1">The sequence shown here is derived from an EMBL/GenBank/DDBJ whole genome shotgun (WGS) entry which is preliminary data.</text>
</comment>
<evidence type="ECO:0000313" key="1">
    <source>
        <dbReference type="EMBL" id="OYO13639.1"/>
    </source>
</evidence>
<accession>A0A255GCM1</accession>
<reference evidence="1 2" key="1">
    <citation type="submission" date="2017-07" db="EMBL/GenBank/DDBJ databases">
        <title>Draft whole genome sequences of clinical Proprionibacteriaceae strains.</title>
        <authorList>
            <person name="Bernier A.-M."/>
            <person name="Bernard K."/>
            <person name="Domingo M.-C."/>
        </authorList>
    </citation>
    <scope>NUCLEOTIDE SEQUENCE [LARGE SCALE GENOMIC DNA]</scope>
    <source>
        <strain evidence="1 2">NML 030167</strain>
    </source>
</reference>
<dbReference type="AlphaFoldDB" id="A0A255GCM1"/>
<keyword evidence="2" id="KW-1185">Reference proteome</keyword>
<protein>
    <recommendedName>
        <fullName evidence="3">DUF429 domain-containing protein</fullName>
    </recommendedName>
</protein>
<name>A0A255GCM1_9ACTN</name>
<dbReference type="OrthoDB" id="4870479at2"/>
<gene>
    <name evidence="1" type="ORF">CGZ94_11820</name>
</gene>
<evidence type="ECO:0008006" key="3">
    <source>
        <dbReference type="Google" id="ProtNLM"/>
    </source>
</evidence>
<dbReference type="Proteomes" id="UP000215896">
    <property type="component" value="Unassembled WGS sequence"/>
</dbReference>
<dbReference type="EMBL" id="NMVO01000013">
    <property type="protein sequence ID" value="OYO13639.1"/>
    <property type="molecule type" value="Genomic_DNA"/>
</dbReference>
<dbReference type="RefSeq" id="WP_094405729.1">
    <property type="nucleotide sequence ID" value="NZ_NMVO01000013.1"/>
</dbReference>
<dbReference type="Pfam" id="PF04250">
    <property type="entry name" value="DUF429"/>
    <property type="match status" value="1"/>
</dbReference>
<evidence type="ECO:0000313" key="2">
    <source>
        <dbReference type="Proteomes" id="UP000215896"/>
    </source>
</evidence>
<sequence>MSGAVFVGVDLAADPARTGLAALRESTAGVVVERVVVGVEDDAIIDAVADADRVGVDVPIGWPDSFVELVRRHAAGELAAPESTGPDWRREHVLRATDRWVHEQFGLTPLSVAADRIAHPALRWAGIEARLREHGSDLTRDGTGVVVEAYPAGALASWGLAHRGYKAAKNLARRTELVGALAELLPWLDWNGHREPCVADDNALDAVLAALIAREVARGNHHRAPESLQDKASREGWICIPVGVPTAR</sequence>